<feature type="compositionally biased region" description="Polar residues" evidence="1">
    <location>
        <begin position="102"/>
        <end position="112"/>
    </location>
</feature>
<feature type="compositionally biased region" description="Low complexity" evidence="1">
    <location>
        <begin position="8"/>
        <end position="21"/>
    </location>
</feature>
<feature type="region of interest" description="Disordered" evidence="1">
    <location>
        <begin position="534"/>
        <end position="612"/>
    </location>
</feature>
<feature type="compositionally biased region" description="Basic and acidic residues" evidence="1">
    <location>
        <begin position="26"/>
        <end position="39"/>
    </location>
</feature>
<dbReference type="AlphaFoldDB" id="A0A9N9LZF4"/>
<organism evidence="3 4">
    <name type="scientific">Hymenoscyphus albidus</name>
    <dbReference type="NCBI Taxonomy" id="595503"/>
    <lineage>
        <taxon>Eukaryota</taxon>
        <taxon>Fungi</taxon>
        <taxon>Dikarya</taxon>
        <taxon>Ascomycota</taxon>
        <taxon>Pezizomycotina</taxon>
        <taxon>Leotiomycetes</taxon>
        <taxon>Helotiales</taxon>
        <taxon>Helotiaceae</taxon>
        <taxon>Hymenoscyphus</taxon>
    </lineage>
</organism>
<feature type="compositionally biased region" description="Basic and acidic residues" evidence="1">
    <location>
        <begin position="53"/>
        <end position="78"/>
    </location>
</feature>
<evidence type="ECO:0000313" key="3">
    <source>
        <dbReference type="EMBL" id="CAG8982653.1"/>
    </source>
</evidence>
<feature type="domain" description="PWWP" evidence="2">
    <location>
        <begin position="168"/>
        <end position="252"/>
    </location>
</feature>
<feature type="region of interest" description="Disordered" evidence="1">
    <location>
        <begin position="1"/>
        <end position="166"/>
    </location>
</feature>
<dbReference type="SMART" id="SM00293">
    <property type="entry name" value="PWWP"/>
    <property type="match status" value="1"/>
</dbReference>
<proteinExistence type="predicted"/>
<dbReference type="SUPFAM" id="SSF63748">
    <property type="entry name" value="Tudor/PWWP/MBT"/>
    <property type="match status" value="1"/>
</dbReference>
<protein>
    <recommendedName>
        <fullName evidence="2">PWWP domain-containing protein</fullName>
    </recommendedName>
</protein>
<feature type="compositionally biased region" description="Acidic residues" evidence="1">
    <location>
        <begin position="331"/>
        <end position="348"/>
    </location>
</feature>
<reference evidence="3" key="1">
    <citation type="submission" date="2021-07" db="EMBL/GenBank/DDBJ databases">
        <authorList>
            <person name="Durling M."/>
        </authorList>
    </citation>
    <scope>NUCLEOTIDE SEQUENCE</scope>
</reference>
<feature type="compositionally biased region" description="Polar residues" evidence="1">
    <location>
        <begin position="534"/>
        <end position="544"/>
    </location>
</feature>
<feature type="compositionally biased region" description="Basic residues" evidence="1">
    <location>
        <begin position="410"/>
        <end position="419"/>
    </location>
</feature>
<feature type="compositionally biased region" description="Basic and acidic residues" evidence="1">
    <location>
        <begin position="566"/>
        <end position="578"/>
    </location>
</feature>
<dbReference type="Proteomes" id="UP000701801">
    <property type="component" value="Unassembled WGS sequence"/>
</dbReference>
<name>A0A9N9LZF4_9HELO</name>
<dbReference type="EMBL" id="CAJVRM010000673">
    <property type="protein sequence ID" value="CAG8982653.1"/>
    <property type="molecule type" value="Genomic_DNA"/>
</dbReference>
<dbReference type="Gene3D" id="2.30.30.140">
    <property type="match status" value="1"/>
</dbReference>
<dbReference type="InterPro" id="IPR000313">
    <property type="entry name" value="PWWP_dom"/>
</dbReference>
<evidence type="ECO:0000256" key="1">
    <source>
        <dbReference type="SAM" id="MobiDB-lite"/>
    </source>
</evidence>
<dbReference type="Pfam" id="PF00855">
    <property type="entry name" value="PWWP"/>
    <property type="match status" value="1"/>
</dbReference>
<feature type="compositionally biased region" description="Polar residues" evidence="1">
    <location>
        <begin position="387"/>
        <end position="398"/>
    </location>
</feature>
<feature type="compositionally biased region" description="Low complexity" evidence="1">
    <location>
        <begin position="117"/>
        <end position="129"/>
    </location>
</feature>
<evidence type="ECO:0000259" key="2">
    <source>
        <dbReference type="PROSITE" id="PS50812"/>
    </source>
</evidence>
<dbReference type="PROSITE" id="PS50812">
    <property type="entry name" value="PWWP"/>
    <property type="match status" value="1"/>
</dbReference>
<keyword evidence="4" id="KW-1185">Reference proteome</keyword>
<feature type="region of interest" description="Disordered" evidence="1">
    <location>
        <begin position="293"/>
        <end position="433"/>
    </location>
</feature>
<dbReference type="OrthoDB" id="62853at2759"/>
<feature type="compositionally biased region" description="Basic and acidic residues" evidence="1">
    <location>
        <begin position="293"/>
        <end position="316"/>
    </location>
</feature>
<accession>A0A9N9LZF4</accession>
<evidence type="ECO:0000313" key="4">
    <source>
        <dbReference type="Proteomes" id="UP000701801"/>
    </source>
</evidence>
<feature type="compositionally biased region" description="Basic residues" evidence="1">
    <location>
        <begin position="144"/>
        <end position="154"/>
    </location>
</feature>
<comment type="caution">
    <text evidence="3">The sequence shown here is derived from an EMBL/GenBank/DDBJ whole genome shotgun (WGS) entry which is preliminary data.</text>
</comment>
<sequence>MAEKTEVEAVAAVAAPEIAPEASEEVTDKTEKKEEETKAEIPVAETAPESVATEERKLIAPSPKKEETNGDNKIKADDVTQDDSTDPKPENEPTEADDKETTNTTGVAPSTEESLEAPVAPAASTPPAAKGKGKRKSIGVPEHKGKKLNKKASKAKLPSWEPNPDAQPGDHVFIHLKGYPDWPGIICDEDMLPSSLLKAQRPQGAALPDGSWRPGYEEGGPKHKQRAFPVMYLETNEFSWMSNKALEPLTVEAVAGEPEKKKDKNLPGAYALAREQHDLQYYKDILRKWQEEKAEEEARKQAALEAAAEAKLEKSAKKTKKPRISSAKVVDDEDVEMPDANGDMDSEEAAIAPTPKTNTKKRKIPDEESETPQRAESAKKAKPTKIKLNTNGASSTPKSAAKGSGITKTPKSKTKKASKAQKNEATEPEVVLTAEEKHVNKQKEILFLRHKLQKGLLTRDQEPKEEEMKQMSEFVTKLEGYSDLEVSIIRGTKINKVLKAILKLTTIPKEEEFKFKQRSQSLLDKWNKLLASDQGTPVASTNGASERKYGNGVKAAKSEAPNGVNDKADEPNAEEKVSVEASPATEAKDETMEDAVEEPAKIPEPAAVETTA</sequence>
<gene>
    <name evidence="3" type="ORF">HYALB_00006051</name>
</gene>